<keyword evidence="7" id="KW-0539">Nucleus</keyword>
<feature type="compositionally biased region" description="Polar residues" evidence="8">
    <location>
        <begin position="115"/>
        <end position="131"/>
    </location>
</feature>
<feature type="domain" description="HTH myb-type" evidence="10">
    <location>
        <begin position="62"/>
        <end position="116"/>
    </location>
</feature>
<keyword evidence="5" id="KW-0010">Activator</keyword>
<dbReference type="STRING" id="56857.A0A200QSC5"/>
<dbReference type="Gene3D" id="1.10.10.60">
    <property type="entry name" value="Homeodomain-like"/>
    <property type="match status" value="2"/>
</dbReference>
<feature type="region of interest" description="Disordered" evidence="8">
    <location>
        <begin position="115"/>
        <end position="152"/>
    </location>
</feature>
<evidence type="ECO:0000256" key="1">
    <source>
        <dbReference type="ARBA" id="ARBA00004123"/>
    </source>
</evidence>
<evidence type="ECO:0000313" key="12">
    <source>
        <dbReference type="Proteomes" id="UP000195402"/>
    </source>
</evidence>
<evidence type="ECO:0000256" key="8">
    <source>
        <dbReference type="SAM" id="MobiDB-lite"/>
    </source>
</evidence>
<dbReference type="SMART" id="SM00717">
    <property type="entry name" value="SANT"/>
    <property type="match status" value="2"/>
</dbReference>
<dbReference type="OrthoDB" id="2143914at2759"/>
<evidence type="ECO:0000256" key="7">
    <source>
        <dbReference type="ARBA" id="ARBA00023242"/>
    </source>
</evidence>
<dbReference type="Pfam" id="PF00249">
    <property type="entry name" value="Myb_DNA-binding"/>
    <property type="match status" value="2"/>
</dbReference>
<comment type="subcellular location">
    <subcellularLocation>
        <location evidence="1">Nucleus</location>
    </subcellularLocation>
</comment>
<feature type="domain" description="Myb-like" evidence="9">
    <location>
        <begin position="9"/>
        <end position="61"/>
    </location>
</feature>
<comment type="caution">
    <text evidence="11">The sequence shown here is derived from an EMBL/GenBank/DDBJ whole genome shotgun (WGS) entry which is preliminary data.</text>
</comment>
<dbReference type="InParanoid" id="A0A200QSC5"/>
<dbReference type="PANTHER" id="PTHR47999">
    <property type="entry name" value="TRANSCRIPTION FACTOR MYB8-RELATED-RELATED"/>
    <property type="match status" value="1"/>
</dbReference>
<dbReference type="EMBL" id="MVGT01001148">
    <property type="protein sequence ID" value="OVA13384.1"/>
    <property type="molecule type" value="Genomic_DNA"/>
</dbReference>
<name>A0A200QSC5_MACCD</name>
<feature type="domain" description="Myb-like" evidence="9">
    <location>
        <begin position="62"/>
        <end position="112"/>
    </location>
</feature>
<dbReference type="Proteomes" id="UP000195402">
    <property type="component" value="Unassembled WGS sequence"/>
</dbReference>
<dbReference type="FunFam" id="1.10.10.60:FF:000302">
    <property type="entry name" value="Transcription factor TT2"/>
    <property type="match status" value="1"/>
</dbReference>
<dbReference type="AlphaFoldDB" id="A0A200QSC5"/>
<evidence type="ECO:0000259" key="9">
    <source>
        <dbReference type="PROSITE" id="PS50090"/>
    </source>
</evidence>
<sequence>MGRSPCCSKEGLNRGAWTATEDKILIDYIKIHGEGGWRNLPLKAGLKRCGKSCRLRWLNYLRPDIKRGNISNDEEELIIRLHKLLGNRWSLIAGRLPGRTDNEIKNYWNSNLAKKIQDQSTSNSTRKNTNQSKEKKKSSTGTSIEARSKPKIESHVVRTKALRCTKLFFTPQAQNVEPLGTNRSVGPSMIHYKALKSEPRNGFSSFPLGENYLRSSNFVMNFNNGEHCILSDFSHLCNFDGENTTDEFSPTSDDSLWFFDEMLHNWTGDDTCAHYQVQPDVTSDIQSLVTGVDSEEDWFGDQ</sequence>
<evidence type="ECO:0000256" key="3">
    <source>
        <dbReference type="ARBA" id="ARBA00023015"/>
    </source>
</evidence>
<dbReference type="FunFam" id="1.10.10.60:FF:000001">
    <property type="entry name" value="MYB-related transcription factor"/>
    <property type="match status" value="1"/>
</dbReference>
<dbReference type="FunCoup" id="A0A200QSC5">
    <property type="interactions" value="354"/>
</dbReference>
<evidence type="ECO:0000259" key="10">
    <source>
        <dbReference type="PROSITE" id="PS51294"/>
    </source>
</evidence>
<proteinExistence type="predicted"/>
<dbReference type="SUPFAM" id="SSF46689">
    <property type="entry name" value="Homeodomain-like"/>
    <property type="match status" value="1"/>
</dbReference>
<dbReference type="GO" id="GO:0005634">
    <property type="term" value="C:nucleus"/>
    <property type="evidence" value="ECO:0007669"/>
    <property type="project" value="UniProtKB-SubCell"/>
</dbReference>
<evidence type="ECO:0000256" key="2">
    <source>
        <dbReference type="ARBA" id="ARBA00022737"/>
    </source>
</evidence>
<dbReference type="PROSITE" id="PS50090">
    <property type="entry name" value="MYB_LIKE"/>
    <property type="match status" value="2"/>
</dbReference>
<accession>A0A200QSC5</accession>
<keyword evidence="2" id="KW-0677">Repeat</keyword>
<evidence type="ECO:0000256" key="6">
    <source>
        <dbReference type="ARBA" id="ARBA00023163"/>
    </source>
</evidence>
<protein>
    <submittedName>
        <fullName evidence="11">SANT/Myb domain</fullName>
    </submittedName>
</protein>
<dbReference type="InterPro" id="IPR009057">
    <property type="entry name" value="Homeodomain-like_sf"/>
</dbReference>
<keyword evidence="4" id="KW-0238">DNA-binding</keyword>
<dbReference type="InterPro" id="IPR015495">
    <property type="entry name" value="Myb_TF_plants"/>
</dbReference>
<dbReference type="CDD" id="cd00167">
    <property type="entry name" value="SANT"/>
    <property type="match status" value="2"/>
</dbReference>
<dbReference type="InterPro" id="IPR017930">
    <property type="entry name" value="Myb_dom"/>
</dbReference>
<reference evidence="11 12" key="1">
    <citation type="journal article" date="2017" name="Mol. Plant">
        <title>The Genome of Medicinal Plant Macleaya cordata Provides New Insights into Benzylisoquinoline Alkaloids Metabolism.</title>
        <authorList>
            <person name="Liu X."/>
            <person name="Liu Y."/>
            <person name="Huang P."/>
            <person name="Ma Y."/>
            <person name="Qing Z."/>
            <person name="Tang Q."/>
            <person name="Cao H."/>
            <person name="Cheng P."/>
            <person name="Zheng Y."/>
            <person name="Yuan Z."/>
            <person name="Zhou Y."/>
            <person name="Liu J."/>
            <person name="Tang Z."/>
            <person name="Zhuo Y."/>
            <person name="Zhang Y."/>
            <person name="Yu L."/>
            <person name="Huang J."/>
            <person name="Yang P."/>
            <person name="Peng Q."/>
            <person name="Zhang J."/>
            <person name="Jiang W."/>
            <person name="Zhang Z."/>
            <person name="Lin K."/>
            <person name="Ro D.K."/>
            <person name="Chen X."/>
            <person name="Xiong X."/>
            <person name="Shang Y."/>
            <person name="Huang S."/>
            <person name="Zeng J."/>
        </authorList>
    </citation>
    <scope>NUCLEOTIDE SEQUENCE [LARGE SCALE GENOMIC DNA]</scope>
    <source>
        <strain evidence="12">cv. BLH2017</strain>
        <tissue evidence="11">Root</tissue>
    </source>
</reference>
<dbReference type="OMA" id="GNEYCIQ"/>
<evidence type="ECO:0000256" key="4">
    <source>
        <dbReference type="ARBA" id="ARBA00023125"/>
    </source>
</evidence>
<feature type="domain" description="HTH myb-type" evidence="10">
    <location>
        <begin position="9"/>
        <end position="61"/>
    </location>
</feature>
<dbReference type="GO" id="GO:0003677">
    <property type="term" value="F:DNA binding"/>
    <property type="evidence" value="ECO:0007669"/>
    <property type="project" value="UniProtKB-KW"/>
</dbReference>
<dbReference type="PROSITE" id="PS51294">
    <property type="entry name" value="HTH_MYB"/>
    <property type="match status" value="2"/>
</dbReference>
<dbReference type="PANTHER" id="PTHR47999:SF96">
    <property type="entry name" value="TRANSCRIPTION REPRESSOR MYB6-LIKE"/>
    <property type="match status" value="1"/>
</dbReference>
<gene>
    <name evidence="11" type="ORF">BVC80_8773g14</name>
</gene>
<organism evidence="11 12">
    <name type="scientific">Macleaya cordata</name>
    <name type="common">Five-seeded plume-poppy</name>
    <name type="synonym">Bocconia cordata</name>
    <dbReference type="NCBI Taxonomy" id="56857"/>
    <lineage>
        <taxon>Eukaryota</taxon>
        <taxon>Viridiplantae</taxon>
        <taxon>Streptophyta</taxon>
        <taxon>Embryophyta</taxon>
        <taxon>Tracheophyta</taxon>
        <taxon>Spermatophyta</taxon>
        <taxon>Magnoliopsida</taxon>
        <taxon>Ranunculales</taxon>
        <taxon>Papaveraceae</taxon>
        <taxon>Papaveroideae</taxon>
        <taxon>Macleaya</taxon>
    </lineage>
</organism>
<keyword evidence="3" id="KW-0805">Transcription regulation</keyword>
<keyword evidence="12" id="KW-1185">Reference proteome</keyword>
<dbReference type="InterPro" id="IPR001005">
    <property type="entry name" value="SANT/Myb"/>
</dbReference>
<evidence type="ECO:0000256" key="5">
    <source>
        <dbReference type="ARBA" id="ARBA00023159"/>
    </source>
</evidence>
<keyword evidence="6" id="KW-0804">Transcription</keyword>
<evidence type="ECO:0000313" key="11">
    <source>
        <dbReference type="EMBL" id="OVA13384.1"/>
    </source>
</evidence>